<keyword evidence="3" id="KW-1185">Reference proteome</keyword>
<dbReference type="InterPro" id="IPR023393">
    <property type="entry name" value="START-like_dom_sf"/>
</dbReference>
<evidence type="ECO:0000256" key="1">
    <source>
        <dbReference type="SAM" id="SignalP"/>
    </source>
</evidence>
<keyword evidence="1" id="KW-0732">Signal</keyword>
<dbReference type="Gene3D" id="3.30.530.20">
    <property type="match status" value="1"/>
</dbReference>
<organism evidence="2 3">
    <name type="scientific">Methylobacterium gnaphalii</name>
    <dbReference type="NCBI Taxonomy" id="1010610"/>
    <lineage>
        <taxon>Bacteria</taxon>
        <taxon>Pseudomonadati</taxon>
        <taxon>Pseudomonadota</taxon>
        <taxon>Alphaproteobacteria</taxon>
        <taxon>Hyphomicrobiales</taxon>
        <taxon>Methylobacteriaceae</taxon>
        <taxon>Methylobacterium</taxon>
    </lineage>
</organism>
<proteinExistence type="predicted"/>
<reference evidence="2 3" key="1">
    <citation type="submission" date="2019-07" db="EMBL/GenBank/DDBJ databases">
        <title>Whole genome shotgun sequence of Methylobacterium gnaphalii NBRC 107716.</title>
        <authorList>
            <person name="Hosoyama A."/>
            <person name="Uohara A."/>
            <person name="Ohji S."/>
            <person name="Ichikawa N."/>
        </authorList>
    </citation>
    <scope>NUCLEOTIDE SEQUENCE [LARGE SCALE GENOMIC DNA]</scope>
    <source>
        <strain evidence="2 3">NBRC 107716</strain>
    </source>
</reference>
<evidence type="ECO:0000313" key="3">
    <source>
        <dbReference type="Proteomes" id="UP000321750"/>
    </source>
</evidence>
<dbReference type="AlphaFoldDB" id="A0A512JFC3"/>
<dbReference type="PANTHER" id="PTHR39332">
    <property type="entry name" value="BLL4707 PROTEIN"/>
    <property type="match status" value="1"/>
</dbReference>
<dbReference type="Pfam" id="PF10604">
    <property type="entry name" value="Polyketide_cyc2"/>
    <property type="match status" value="1"/>
</dbReference>
<dbReference type="RefSeq" id="WP_147044987.1">
    <property type="nucleotide sequence ID" value="NZ_BJZV01000002.1"/>
</dbReference>
<accession>A0A512JFC3</accession>
<comment type="caution">
    <text evidence="2">The sequence shown here is derived from an EMBL/GenBank/DDBJ whole genome shotgun (WGS) entry which is preliminary data.</text>
</comment>
<dbReference type="SUPFAM" id="SSF55961">
    <property type="entry name" value="Bet v1-like"/>
    <property type="match status" value="1"/>
</dbReference>
<dbReference type="OrthoDB" id="1364128at2"/>
<evidence type="ECO:0000313" key="2">
    <source>
        <dbReference type="EMBL" id="GEP08633.1"/>
    </source>
</evidence>
<dbReference type="EMBL" id="BJZV01000002">
    <property type="protein sequence ID" value="GEP08633.1"/>
    <property type="molecule type" value="Genomic_DNA"/>
</dbReference>
<dbReference type="Proteomes" id="UP000321750">
    <property type="component" value="Unassembled WGS sequence"/>
</dbReference>
<protein>
    <submittedName>
        <fullName evidence="2">MxaD family protein</fullName>
    </submittedName>
</protein>
<dbReference type="InterPro" id="IPR019587">
    <property type="entry name" value="Polyketide_cyclase/dehydratase"/>
</dbReference>
<feature type="signal peptide" evidence="1">
    <location>
        <begin position="1"/>
        <end position="27"/>
    </location>
</feature>
<dbReference type="CDD" id="cd07821">
    <property type="entry name" value="PYR_PYL_RCAR_like"/>
    <property type="match status" value="1"/>
</dbReference>
<dbReference type="PANTHER" id="PTHR39332:SF7">
    <property type="entry name" value="SRPBCC FAMILY PROTEIN"/>
    <property type="match status" value="1"/>
</dbReference>
<sequence length="184" mass="20195">MRKTTRRTLTAAAALATASVLAVTAQAHGPTRRKISESIEINAPADKVWAVVGNFKDSNWVENVAKTEAHGDDPGKSKRTLTLKNGHSVEEEGTNYKPDRMLFGYFIDKIDVSDLPVNDFSSNVTVEAEGDGKAKVEWKAAFYRGYMNNDPPPELNDENSEKAVKAWVQKSLANLKAQLEKSAS</sequence>
<name>A0A512JFC3_9HYPH</name>
<feature type="chain" id="PRO_5022173723" evidence="1">
    <location>
        <begin position="28"/>
        <end position="184"/>
    </location>
</feature>
<gene>
    <name evidence="2" type="ORF">MGN01_04780</name>
</gene>